<protein>
    <submittedName>
        <fullName evidence="1">Uncharacterized protein</fullName>
    </submittedName>
</protein>
<keyword evidence="2" id="KW-1185">Reference proteome</keyword>
<proteinExistence type="predicted"/>
<evidence type="ECO:0000313" key="2">
    <source>
        <dbReference type="Proteomes" id="UP000467841"/>
    </source>
</evidence>
<dbReference type="AlphaFoldDB" id="A0A6D2KT26"/>
<dbReference type="OrthoDB" id="1135247at2759"/>
<gene>
    <name evidence="1" type="ORF">MERR_LOCUS38422</name>
</gene>
<reference evidence="1" key="1">
    <citation type="submission" date="2020-01" db="EMBL/GenBank/DDBJ databases">
        <authorList>
            <person name="Mishra B."/>
        </authorList>
    </citation>
    <scope>NUCLEOTIDE SEQUENCE [LARGE SCALE GENOMIC DNA]</scope>
</reference>
<accession>A0A6D2KT26</accession>
<comment type="caution">
    <text evidence="1">The sequence shown here is derived from an EMBL/GenBank/DDBJ whole genome shotgun (WGS) entry which is preliminary data.</text>
</comment>
<sequence length="238" mass="27715">MYPICFCRKIRHHHNEECRRRDQSFLHLKTLRKLLDYLVRYDAVSFLKFLDALRRILEETQEEREKQTLSEGDMSENNGIVLVACKDERSCMQLEDCITNKQSTKDEDDAKGEMTLASMEEVVNREEDSDEITDYQKVALAYVPDRASKMIARFNFEGAFFLAPNAQQVSLAPWICNHIDKPLAEISLTVLVLLSLFHQLVAQIHIDIDKGLVRLIYMRHVVELIKGEPMMFKSIQMC</sequence>
<organism evidence="1 2">
    <name type="scientific">Microthlaspi erraticum</name>
    <dbReference type="NCBI Taxonomy" id="1685480"/>
    <lineage>
        <taxon>Eukaryota</taxon>
        <taxon>Viridiplantae</taxon>
        <taxon>Streptophyta</taxon>
        <taxon>Embryophyta</taxon>
        <taxon>Tracheophyta</taxon>
        <taxon>Spermatophyta</taxon>
        <taxon>Magnoliopsida</taxon>
        <taxon>eudicotyledons</taxon>
        <taxon>Gunneridae</taxon>
        <taxon>Pentapetalae</taxon>
        <taxon>rosids</taxon>
        <taxon>malvids</taxon>
        <taxon>Brassicales</taxon>
        <taxon>Brassicaceae</taxon>
        <taxon>Coluteocarpeae</taxon>
        <taxon>Microthlaspi</taxon>
    </lineage>
</organism>
<evidence type="ECO:0000313" key="1">
    <source>
        <dbReference type="EMBL" id="CAA7051187.1"/>
    </source>
</evidence>
<dbReference type="EMBL" id="CACVBM020001468">
    <property type="protein sequence ID" value="CAA7051187.1"/>
    <property type="molecule type" value="Genomic_DNA"/>
</dbReference>
<dbReference type="Proteomes" id="UP000467841">
    <property type="component" value="Unassembled WGS sequence"/>
</dbReference>
<name>A0A6D2KT26_9BRAS</name>